<dbReference type="InterPro" id="IPR050811">
    <property type="entry name" value="Phosphate_ABC_transporter"/>
</dbReference>
<comment type="function">
    <text evidence="1">Part of the ABC transporter complex PstSACB involved in phosphate import.</text>
</comment>
<organism evidence="11 13">
    <name type="scientific">Erysipelothrix amsterdamensis</name>
    <dbReference type="NCBI Taxonomy" id="2929157"/>
    <lineage>
        <taxon>Bacteria</taxon>
        <taxon>Bacillati</taxon>
        <taxon>Bacillota</taxon>
        <taxon>Erysipelotrichia</taxon>
        <taxon>Erysipelotrichales</taxon>
        <taxon>Erysipelotrichaceae</taxon>
        <taxon>Erysipelothrix</taxon>
    </lineage>
</organism>
<dbReference type="GO" id="GO:0006817">
    <property type="term" value="P:phosphate ion transport"/>
    <property type="evidence" value="ECO:0007669"/>
    <property type="project" value="UniProtKB-KW"/>
</dbReference>
<evidence type="ECO:0000259" key="9">
    <source>
        <dbReference type="Pfam" id="PF12849"/>
    </source>
</evidence>
<dbReference type="GO" id="GO:0005886">
    <property type="term" value="C:plasma membrane"/>
    <property type="evidence" value="ECO:0007669"/>
    <property type="project" value="UniProtKB-SubCell"/>
</dbReference>
<proteinExistence type="inferred from homology"/>
<dbReference type="PANTHER" id="PTHR30570">
    <property type="entry name" value="PERIPLASMIC PHOSPHATE BINDING COMPONENT OF PHOSPHATE ABC TRANSPORTER"/>
    <property type="match status" value="1"/>
</dbReference>
<feature type="domain" description="PBP" evidence="9">
    <location>
        <begin position="14"/>
        <end position="135"/>
    </location>
</feature>
<dbReference type="Gene3D" id="3.40.190.10">
    <property type="entry name" value="Periplasmic binding protein-like II"/>
    <property type="match status" value="2"/>
</dbReference>
<keyword evidence="5" id="KW-0813">Transport</keyword>
<comment type="similarity">
    <text evidence="3">Belongs to the PstS family.</text>
</comment>
<keyword evidence="5" id="KW-0592">Phosphate transport</keyword>
<dbReference type="EMBL" id="OW659496">
    <property type="protein sequence ID" value="CAH2762732.1"/>
    <property type="molecule type" value="Genomic_DNA"/>
</dbReference>
<reference evidence="11" key="1">
    <citation type="submission" date="2022-04" db="EMBL/GenBank/DDBJ databases">
        <authorList>
            <person name="Forde T."/>
        </authorList>
    </citation>
    <scope>NUCLEOTIDE SEQUENCE</scope>
    <source>
        <strain evidence="11">A18Y016a</strain>
        <strain evidence="10">A18Y020d</strain>
    </source>
</reference>
<evidence type="ECO:0000313" key="13">
    <source>
        <dbReference type="Proteomes" id="UP001154111"/>
    </source>
</evidence>
<accession>A0AAU9VH02</accession>
<evidence type="ECO:0000256" key="6">
    <source>
        <dbReference type="ARBA" id="ARBA00022729"/>
    </source>
</evidence>
<dbReference type="AlphaFoldDB" id="A0AAU9VH02"/>
<evidence type="ECO:0000256" key="2">
    <source>
        <dbReference type="ARBA" id="ARBA00004193"/>
    </source>
</evidence>
<dbReference type="SUPFAM" id="SSF53850">
    <property type="entry name" value="Periplasmic binding protein-like II"/>
    <property type="match status" value="2"/>
</dbReference>
<evidence type="ECO:0000256" key="5">
    <source>
        <dbReference type="ARBA" id="ARBA00022592"/>
    </source>
</evidence>
<dbReference type="PANTHER" id="PTHR30570:SF1">
    <property type="entry name" value="PHOSPHATE-BINDING PROTEIN PSTS"/>
    <property type="match status" value="1"/>
</dbReference>
<dbReference type="EMBL" id="OW659477">
    <property type="protein sequence ID" value="CAH2762758.1"/>
    <property type="molecule type" value="Genomic_DNA"/>
</dbReference>
<evidence type="ECO:0000313" key="10">
    <source>
        <dbReference type="EMBL" id="CAH2762732.1"/>
    </source>
</evidence>
<evidence type="ECO:0000313" key="11">
    <source>
        <dbReference type="EMBL" id="CAH2762758.1"/>
    </source>
</evidence>
<keyword evidence="6" id="KW-0732">Signal</keyword>
<keyword evidence="8" id="KW-0449">Lipoprotein</keyword>
<comment type="subcellular location">
    <subcellularLocation>
        <location evidence="2">Cell membrane</location>
        <topology evidence="2">Lipid-anchor</topology>
    </subcellularLocation>
</comment>
<comment type="subunit">
    <text evidence="4">The complex is composed of two ATP-binding proteins (PstB), two transmembrane proteins (PstC and PstA) and a solute-binding protein (PstS).</text>
</comment>
<evidence type="ECO:0000256" key="1">
    <source>
        <dbReference type="ARBA" id="ARBA00002841"/>
    </source>
</evidence>
<keyword evidence="7" id="KW-0564">Palmitate</keyword>
<evidence type="ECO:0000256" key="3">
    <source>
        <dbReference type="ARBA" id="ARBA00008725"/>
    </source>
</evidence>
<keyword evidence="12" id="KW-1185">Reference proteome</keyword>
<gene>
    <name evidence="11" type="ORF">ERYAMS2_01363</name>
    <name evidence="10" type="ORF">ERYAMS_01069</name>
</gene>
<evidence type="ECO:0000256" key="7">
    <source>
        <dbReference type="ARBA" id="ARBA00023139"/>
    </source>
</evidence>
<feature type="domain" description="PBP" evidence="9">
    <location>
        <begin position="179"/>
        <end position="292"/>
    </location>
</feature>
<dbReference type="InterPro" id="IPR024370">
    <property type="entry name" value="PBP_domain"/>
</dbReference>
<dbReference type="Proteomes" id="UP001154111">
    <property type="component" value="Chromosome"/>
</dbReference>
<name>A0AAU9VH02_9FIRM</name>
<evidence type="ECO:0000256" key="4">
    <source>
        <dbReference type="ARBA" id="ARBA00011529"/>
    </source>
</evidence>
<evidence type="ECO:0000313" key="12">
    <source>
        <dbReference type="Proteomes" id="UP001154095"/>
    </source>
</evidence>
<protein>
    <submittedName>
        <fullName evidence="11">Substrate-binding domain-containing protein</fullName>
    </submittedName>
</protein>
<dbReference type="Pfam" id="PF12849">
    <property type="entry name" value="PBP_like_2"/>
    <property type="match status" value="2"/>
</dbReference>
<evidence type="ECO:0000256" key="8">
    <source>
        <dbReference type="ARBA" id="ARBA00023288"/>
    </source>
</evidence>
<sequence>MLFLFTLILSGCQVQGDEDQIKVYTRDGSSGTREAFESIAGIKSITHNSAETTGNGDMATQVGQAHNAIGYVSLATDFKGNGIKPLQYLGVLPTIDSVNQGSYQLARPFSFVTRREGDFESDEKQALVLAFLDYLNNSIEGKEIVLASGGIVDVSKGVLWEDLKQNHPIVLRDNTDLVLKTGGSTSVEPTIKAAVESFIPMAGNFKYEPNHTGSGDGYKRTLGSEKNGANHIDIGFASRKFKKEEPVSEGMSSGVYCMDAVVVVVNETNTMEDISPELLQKIFSGELSQWKDLV</sequence>
<dbReference type="Proteomes" id="UP001154095">
    <property type="component" value="Chromosome"/>
</dbReference>